<protein>
    <submittedName>
        <fullName evidence="1">YfkD family protein</fullName>
    </submittedName>
</protein>
<reference evidence="2" key="1">
    <citation type="journal article" date="2019" name="Int. J. Syst. Evol. Microbiol.">
        <title>The Global Catalogue of Microorganisms (GCM) 10K type strain sequencing project: providing services to taxonomists for standard genome sequencing and annotation.</title>
        <authorList>
            <consortium name="The Broad Institute Genomics Platform"/>
            <consortium name="The Broad Institute Genome Sequencing Center for Infectious Disease"/>
            <person name="Wu L."/>
            <person name="Ma J."/>
        </authorList>
    </citation>
    <scope>NUCLEOTIDE SEQUENCE [LARGE SCALE GENOMIC DNA]</scope>
    <source>
        <strain evidence="2">KCTC 13128</strain>
    </source>
</reference>
<dbReference type="Proteomes" id="UP001595279">
    <property type="component" value="Unassembled WGS sequence"/>
</dbReference>
<evidence type="ECO:0000313" key="2">
    <source>
        <dbReference type="Proteomes" id="UP001595279"/>
    </source>
</evidence>
<keyword evidence="2" id="KW-1185">Reference proteome</keyword>
<name>A0ABV7CRY3_9BACI</name>
<comment type="caution">
    <text evidence="1">The sequence shown here is derived from an EMBL/GenBank/DDBJ whole genome shotgun (WGS) entry which is preliminary data.</text>
</comment>
<dbReference type="Pfam" id="PF14167">
    <property type="entry name" value="YfkD"/>
    <property type="match status" value="1"/>
</dbReference>
<proteinExistence type="predicted"/>
<organism evidence="1 2">
    <name type="scientific">Virgibacillus xinjiangensis</name>
    <dbReference type="NCBI Taxonomy" id="393090"/>
    <lineage>
        <taxon>Bacteria</taxon>
        <taxon>Bacillati</taxon>
        <taxon>Bacillota</taxon>
        <taxon>Bacilli</taxon>
        <taxon>Bacillales</taxon>
        <taxon>Bacillaceae</taxon>
        <taxon>Virgibacillus</taxon>
    </lineage>
</organism>
<accession>A0ABV7CRY3</accession>
<sequence>MNKKIYILAIFTAWFAILLPAGLLHAEEEEKSKEENEYEIPSHVLTISKENTFPNSSEDQEVVEPSDLVKELMGDMDIAIENPELIKMLNETTLKPSPLAIGYRGMVYLGRWPLNYQSSETNMNWEYQKINQNEINNLGGDTSQKMNYIQKEQKEIKGALTNKIADPNQVKTMMLLEAKEKTNLPLSYATTIGRNTKKDNAYEVPVKKQGTLQAYSPAVNEKGQVTFGEVYIELKGSDKAITIKNVTKQGIGAWIPVQDHVSFSFQLE</sequence>
<dbReference type="EMBL" id="JBHRSA010000006">
    <property type="protein sequence ID" value="MFC3039217.1"/>
    <property type="molecule type" value="Genomic_DNA"/>
</dbReference>
<dbReference type="RefSeq" id="WP_390268215.1">
    <property type="nucleotide sequence ID" value="NZ_JBHRSA010000006.1"/>
</dbReference>
<evidence type="ECO:0000313" key="1">
    <source>
        <dbReference type="EMBL" id="MFC3039217.1"/>
    </source>
</evidence>
<gene>
    <name evidence="1" type="ORF">ACFOGI_03010</name>
</gene>
<dbReference type="InterPro" id="IPR025548">
    <property type="entry name" value="YfkD"/>
</dbReference>